<feature type="transmembrane region" description="Helical" evidence="1">
    <location>
        <begin position="9"/>
        <end position="26"/>
    </location>
</feature>
<evidence type="ECO:0000313" key="5">
    <source>
        <dbReference type="Proteomes" id="UP000307362"/>
    </source>
</evidence>
<reference evidence="3" key="4">
    <citation type="submission" date="2019-09" db="EMBL/GenBank/DDBJ databases">
        <title>Co-occurence of chitin degradation, pigmentation and bioactivity in marine Pseudoalteromonas.</title>
        <authorList>
            <person name="Sonnenschein E.C."/>
            <person name="Bech P.K."/>
        </authorList>
    </citation>
    <scope>NUCLEOTIDE SEQUENCE</scope>
    <source>
        <strain evidence="3">S1189</strain>
    </source>
</reference>
<reference evidence="2 4" key="2">
    <citation type="submission" date="2018-01" db="EMBL/GenBank/DDBJ databases">
        <title>Co-occurrence of chitin degradation, pigmentation and bioactivity in marine Pseudoalteromonas.</title>
        <authorList>
            <person name="Paulsen S."/>
            <person name="Gram L."/>
            <person name="Machado H."/>
        </authorList>
    </citation>
    <scope>NUCLEOTIDE SEQUENCE [LARGE SCALE GENOMIC DNA]</scope>
    <source>
        <strain evidence="2 4">S3898</strain>
    </source>
</reference>
<dbReference type="AlphaFoldDB" id="A0A4Q7IIK3"/>
<accession>A0A4Q7IIK3</accession>
<evidence type="ECO:0000313" key="2">
    <source>
        <dbReference type="EMBL" id="RZQ51209.1"/>
    </source>
</evidence>
<dbReference type="EMBL" id="PNCM01000037">
    <property type="protein sequence ID" value="TMP78626.1"/>
    <property type="molecule type" value="Genomic_DNA"/>
</dbReference>
<gene>
    <name evidence="2" type="ORF">C1E23_20760</name>
    <name evidence="3" type="ORF">CWB73_16360</name>
</gene>
<organism evidence="2 4">
    <name type="scientific">Pseudoalteromonas phenolica</name>
    <dbReference type="NCBI Taxonomy" id="161398"/>
    <lineage>
        <taxon>Bacteria</taxon>
        <taxon>Pseudomonadati</taxon>
        <taxon>Pseudomonadota</taxon>
        <taxon>Gammaproteobacteria</taxon>
        <taxon>Alteromonadales</taxon>
        <taxon>Pseudoalteromonadaceae</taxon>
        <taxon>Pseudoalteromonas</taxon>
    </lineage>
</organism>
<keyword evidence="1" id="KW-0812">Transmembrane</keyword>
<feature type="transmembrane region" description="Helical" evidence="1">
    <location>
        <begin position="75"/>
        <end position="96"/>
    </location>
</feature>
<reference evidence="5" key="3">
    <citation type="submission" date="2019-06" db="EMBL/GenBank/DDBJ databases">
        <title>Co-occurence of chitin degradation, pigmentation and bioactivity in marine Pseudoalteromonas.</title>
        <authorList>
            <person name="Sonnenschein E.C."/>
            <person name="Bech P.K."/>
        </authorList>
    </citation>
    <scope>NUCLEOTIDE SEQUENCE [LARGE SCALE GENOMIC DNA]</scope>
    <source>
        <strain evidence="5">S1189</strain>
    </source>
</reference>
<protein>
    <submittedName>
        <fullName evidence="2">Uncharacterized protein</fullName>
    </submittedName>
</protein>
<evidence type="ECO:0000313" key="4">
    <source>
        <dbReference type="Proteomes" id="UP000291338"/>
    </source>
</evidence>
<comment type="caution">
    <text evidence="2">The sequence shown here is derived from an EMBL/GenBank/DDBJ whole genome shotgun (WGS) entry which is preliminary data.</text>
</comment>
<proteinExistence type="predicted"/>
<dbReference type="EMBL" id="PPSX01000133">
    <property type="protein sequence ID" value="RZQ51209.1"/>
    <property type="molecule type" value="Genomic_DNA"/>
</dbReference>
<evidence type="ECO:0000256" key="1">
    <source>
        <dbReference type="SAM" id="Phobius"/>
    </source>
</evidence>
<evidence type="ECO:0000313" key="3">
    <source>
        <dbReference type="EMBL" id="TMP78626.1"/>
    </source>
</evidence>
<dbReference type="Proteomes" id="UP000291338">
    <property type="component" value="Unassembled WGS sequence"/>
</dbReference>
<sequence>MQLLPFKPFPYFDWVILGICFLFAVIQPKAAILSLIWLHFAFQYLCNMISIRLVNKPFSIPFSNIQRGSMHFVDFLLAPLYLAGLLFSIKLIYISAKFINSYLSL</sequence>
<dbReference type="Proteomes" id="UP000307362">
    <property type="component" value="Unassembled WGS sequence"/>
</dbReference>
<reference evidence="3 5" key="1">
    <citation type="submission" date="2017-12" db="EMBL/GenBank/DDBJ databases">
        <authorList>
            <person name="Paulsen S."/>
            <person name="Gram L.K."/>
        </authorList>
    </citation>
    <scope>NUCLEOTIDE SEQUENCE [LARGE SCALE GENOMIC DNA]</scope>
    <source>
        <strain evidence="3 5">S1189</strain>
    </source>
</reference>
<name>A0A4Q7IIK3_9GAMM</name>
<keyword evidence="1" id="KW-0472">Membrane</keyword>
<keyword evidence="1" id="KW-1133">Transmembrane helix</keyword>